<dbReference type="EMBL" id="CAINUL010000001">
    <property type="protein sequence ID" value="CAD0106093.1"/>
    <property type="molecule type" value="Genomic_DNA"/>
</dbReference>
<sequence>MIRSVKLNWLSEYVDKDGNNALVGRAKPVEDHLIFKTAVLLYECHYLKEFHFNMKSLAVATAMLKDASPPLTSIDFSLPHRYNWEDIYRVFSLPTLVTLVIRNLLSPDRPAFRFPPPIPDGLHDRHAISNIQDLSLLECGPLTQSISPLFQWPRNLQRLNYSPARSKCEPYWRTILRRTGDISDAVDLSLQVLAPLQSALQELQFDLGLDRHWILPFRTGRLFESFTKLTKLTAPVELVMYSRGLSRSRYNLPFYNNLPSSLQGLELKFTILTSWHSRPAHSDLDTEACLISDPAHQLFDELSTLAIQKDGQFSGLHRLTLTGDGDRAFLVRCRHADDALKDLEDNDVQVVQRDWCRQSKEAWI</sequence>
<dbReference type="AlphaFoldDB" id="A0A9N8PMM8"/>
<evidence type="ECO:0000313" key="2">
    <source>
        <dbReference type="Proteomes" id="UP000745764"/>
    </source>
</evidence>
<name>A0A9N8PMM8_9PEZI</name>
<comment type="caution">
    <text evidence="1">The sequence shown here is derived from an EMBL/GenBank/DDBJ whole genome shotgun (WGS) entry which is preliminary data.</text>
</comment>
<accession>A0A9N8PMM8</accession>
<reference evidence="1" key="1">
    <citation type="submission" date="2020-06" db="EMBL/GenBank/DDBJ databases">
        <authorList>
            <person name="Onetto C."/>
        </authorList>
    </citation>
    <scope>NUCLEOTIDE SEQUENCE</scope>
</reference>
<proteinExistence type="predicted"/>
<dbReference type="Proteomes" id="UP000745764">
    <property type="component" value="Unassembled WGS sequence"/>
</dbReference>
<organism evidence="1 2">
    <name type="scientific">Aureobasidium uvarum</name>
    <dbReference type="NCBI Taxonomy" id="2773716"/>
    <lineage>
        <taxon>Eukaryota</taxon>
        <taxon>Fungi</taxon>
        <taxon>Dikarya</taxon>
        <taxon>Ascomycota</taxon>
        <taxon>Pezizomycotina</taxon>
        <taxon>Dothideomycetes</taxon>
        <taxon>Dothideomycetidae</taxon>
        <taxon>Dothideales</taxon>
        <taxon>Saccotheciaceae</taxon>
        <taxon>Aureobasidium</taxon>
    </lineage>
</organism>
<protein>
    <submittedName>
        <fullName evidence="1">Uncharacterized protein</fullName>
    </submittedName>
</protein>
<evidence type="ECO:0000313" key="1">
    <source>
        <dbReference type="EMBL" id="CAD0106093.1"/>
    </source>
</evidence>
<keyword evidence="2" id="KW-1185">Reference proteome</keyword>
<dbReference type="OrthoDB" id="3855161at2759"/>
<gene>
    <name evidence="1" type="ORF">AWRI4620_LOCUS348</name>
</gene>